<dbReference type="RefSeq" id="WP_319985477.1">
    <property type="nucleotide sequence ID" value="NZ_JAXAVV010000009.1"/>
</dbReference>
<comment type="caution">
    <text evidence="2">The sequence shown here is derived from an EMBL/GenBank/DDBJ whole genome shotgun (WGS) entry which is preliminary data.</text>
</comment>
<keyword evidence="3" id="KW-1185">Reference proteome</keyword>
<feature type="region of interest" description="Disordered" evidence="1">
    <location>
        <begin position="20"/>
        <end position="52"/>
    </location>
</feature>
<gene>
    <name evidence="2" type="ORF">SK571_19360</name>
</gene>
<dbReference type="EMBL" id="JAXAVV010000009">
    <property type="protein sequence ID" value="MDX8051552.1"/>
    <property type="molecule type" value="Genomic_DNA"/>
</dbReference>
<reference evidence="2 3" key="1">
    <citation type="submission" date="2023-11" db="EMBL/GenBank/DDBJ databases">
        <title>Lentzea sokolovensis, sp. nov., Lentzea kristufkii, sp. nov., and Lentzea miocenensis, sp. nov., rare actinobacteria from Sokolov Coal Basin, Miocene lacustrine sediment, Czech Republic.</title>
        <authorList>
            <person name="Lara A."/>
            <person name="Kotroba L."/>
            <person name="Nouioui I."/>
            <person name="Neumann-Schaal M."/>
            <person name="Mast Y."/>
            <person name="Chronakova A."/>
        </authorList>
    </citation>
    <scope>NUCLEOTIDE SEQUENCE [LARGE SCALE GENOMIC DNA]</scope>
    <source>
        <strain evidence="2 3">BCCO 10_0798</strain>
    </source>
</reference>
<proteinExistence type="predicted"/>
<organism evidence="2 3">
    <name type="scientific">Lentzea kristufekii</name>
    <dbReference type="NCBI Taxonomy" id="3095430"/>
    <lineage>
        <taxon>Bacteria</taxon>
        <taxon>Bacillati</taxon>
        <taxon>Actinomycetota</taxon>
        <taxon>Actinomycetes</taxon>
        <taxon>Pseudonocardiales</taxon>
        <taxon>Pseudonocardiaceae</taxon>
        <taxon>Lentzea</taxon>
    </lineage>
</organism>
<accession>A0ABU4TUK0</accession>
<dbReference type="Proteomes" id="UP001271792">
    <property type="component" value="Unassembled WGS sequence"/>
</dbReference>
<name>A0ABU4TUK0_9PSEU</name>
<evidence type="ECO:0000313" key="3">
    <source>
        <dbReference type="Proteomes" id="UP001271792"/>
    </source>
</evidence>
<sequence>MCIWTGLDGNGGIGIFRLGDGDLGDSSIDNPRTNMSGRRAMTTSRTRRTGPA</sequence>
<evidence type="ECO:0000256" key="1">
    <source>
        <dbReference type="SAM" id="MobiDB-lite"/>
    </source>
</evidence>
<feature type="compositionally biased region" description="Low complexity" evidence="1">
    <location>
        <begin position="35"/>
        <end position="44"/>
    </location>
</feature>
<evidence type="ECO:0000313" key="2">
    <source>
        <dbReference type="EMBL" id="MDX8051552.1"/>
    </source>
</evidence>
<protein>
    <submittedName>
        <fullName evidence="2">Uncharacterized protein</fullName>
    </submittedName>
</protein>